<name>A0A173CTC0_9CHLO</name>
<evidence type="ECO:0000256" key="3">
    <source>
        <dbReference type="ARBA" id="ARBA00022478"/>
    </source>
</evidence>
<dbReference type="Pfam" id="PF00623">
    <property type="entry name" value="RNA_pol_Rpb1_2"/>
    <property type="match status" value="2"/>
</dbReference>
<dbReference type="Pfam" id="PF04997">
    <property type="entry name" value="RNA_pol_Rpb1_1"/>
    <property type="match status" value="2"/>
</dbReference>
<gene>
    <name evidence="11" type="primary">rpoC1</name>
</gene>
<dbReference type="EMBL" id="KU979013">
    <property type="protein sequence ID" value="ANG44404.1"/>
    <property type="molecule type" value="Genomic_DNA"/>
</dbReference>
<reference evidence="11" key="1">
    <citation type="submission" date="2016-03" db="EMBL/GenBank/DDBJ databases">
        <title>The 'other' coral symbiont: Ostreobium diversity and distribution.</title>
        <authorList>
            <person name="del Campo J."/>
            <person name="Pombert J.-F."/>
            <person name="Slapeta J."/>
            <person name="Larkum A."/>
            <person name="Keeling P.J."/>
        </authorList>
    </citation>
    <scope>NUCLEOTIDE SEQUENCE</scope>
    <source>
        <strain evidence="11">OS1B</strain>
    </source>
</reference>
<geneLocation type="chloroplast" evidence="11"/>
<evidence type="ECO:0000256" key="9">
    <source>
        <dbReference type="RuleBase" id="RU004279"/>
    </source>
</evidence>
<evidence type="ECO:0000259" key="10">
    <source>
        <dbReference type="SMART" id="SM00663"/>
    </source>
</evidence>
<evidence type="ECO:0000256" key="7">
    <source>
        <dbReference type="ARBA" id="ARBA00023163"/>
    </source>
</evidence>
<dbReference type="Gene3D" id="2.40.40.20">
    <property type="match status" value="1"/>
</dbReference>
<dbReference type="EC" id="2.7.7.6" evidence="9"/>
<evidence type="ECO:0000256" key="1">
    <source>
        <dbReference type="ARBA" id="ARBA00004026"/>
    </source>
</evidence>
<dbReference type="InterPro" id="IPR000722">
    <property type="entry name" value="RNA_pol_asu"/>
</dbReference>
<proteinExistence type="inferred from homology"/>
<keyword evidence="5 9" id="KW-0808">Transferase</keyword>
<dbReference type="InterPro" id="IPR045867">
    <property type="entry name" value="DNA-dir_RpoC_beta_prime"/>
</dbReference>
<dbReference type="GO" id="GO:0003677">
    <property type="term" value="F:DNA binding"/>
    <property type="evidence" value="ECO:0007669"/>
    <property type="project" value="InterPro"/>
</dbReference>
<dbReference type="Gene3D" id="1.10.274.100">
    <property type="entry name" value="RNA polymerase Rpb1, domain 3"/>
    <property type="match status" value="1"/>
</dbReference>
<keyword evidence="3 9" id="KW-0240">DNA-directed RNA polymerase</keyword>
<keyword evidence="4 11" id="KW-0934">Plastid</keyword>
<keyword evidence="7 9" id="KW-0804">Transcription</keyword>
<organism evidence="11">
    <name type="scientific">Ostreobium sp. OS1B</name>
    <dbReference type="NCBI Taxonomy" id="1851547"/>
    <lineage>
        <taxon>Eukaryota</taxon>
        <taxon>Viridiplantae</taxon>
        <taxon>Chlorophyta</taxon>
        <taxon>core chlorophytes</taxon>
        <taxon>Ulvophyceae</taxon>
        <taxon>TCBD clade</taxon>
        <taxon>Bryopsidales</taxon>
        <taxon>Ostreobineae</taxon>
        <taxon>Ostreobiaceae</taxon>
        <taxon>Ostreobium</taxon>
    </lineage>
</organism>
<feature type="domain" description="RNA polymerase N-terminal" evidence="10">
    <location>
        <begin position="427"/>
        <end position="709"/>
    </location>
</feature>
<evidence type="ECO:0000256" key="2">
    <source>
        <dbReference type="ARBA" id="ARBA00007207"/>
    </source>
</evidence>
<dbReference type="GO" id="GO:0006351">
    <property type="term" value="P:DNA-templated transcription"/>
    <property type="evidence" value="ECO:0007669"/>
    <property type="project" value="InterPro"/>
</dbReference>
<evidence type="ECO:0000313" key="11">
    <source>
        <dbReference type="EMBL" id="ANG44404.1"/>
    </source>
</evidence>
<sequence>MDSSTFLKSIRLKGIQIRLASPKSIRRWAERKLPNGKIVGQVTSSQTVNYQKYKNTSNGLFCEKIFGPINDFECSCGRKPTNLQKFCPNCDVEFTYSKKRRYQLGFIKLFNSTAHVWYLKGRPSYLSILLNINRRQTESLIYCTESVLNNIFPSPFNSTFYQPPLYSFDIKYRNLKEFKKTLFVKLFRQSLYPPKISVKPFILQLMHFNFFPIKSYLEACERKKIYQSKVNFLKDININWGSINSFEKKPFILFQLKAFLSSPNYWELITKRSLCLKNYNEKPDKTKKGNNKKLASTDYKYFINSYYSISKYFCWEESVASAHFVYYMTSLPTKFDKIIFYYYASTFQQLNKFNSNNNVGAQIFNVLLKTLSQKPKRNNLWALERQIRIYLFEVTEFSSAGELFERVKLLRRLKLIWYFRQTKNQPSWMILSILPVLPPDLRPIIQLEGNQIAISDLNKLYQKVLFRNRRIQKLKVGHYSNTSEEMQYAQRLLQDSVDCLIENGKGGIVPSSTLNKRPLKSLSDILKGKKGRFRQNLLGKRVDYSGRSVIVVGPHLNIHECGIPKEMALELFQPFLIRSLIFRKKARTILGAKRLILKGGDFIYQLLYETIKNYPVLLNRAPTLHRLSIQSFQPRLVDGRAIILHPLVCSSFNADFDGDQMAVHIPLSYQARSEAWKLLWSQNNLLSPATGQPALIPTQDMVLGWYYLTALDPKNFYANLLKTIKKPISISTIRKFFRMKRIAKFYSFKKFKSKLNVVLAYNQNKIKVHTPIWLLWNGFFEIEQKNQQLLEMQLSSNGQLVLLNSQFLFRYNWYGLKISQFIFTTTGRVVLNNFVR</sequence>
<evidence type="ECO:0000256" key="6">
    <source>
        <dbReference type="ARBA" id="ARBA00022695"/>
    </source>
</evidence>
<keyword evidence="11" id="KW-0150">Chloroplast</keyword>
<dbReference type="AlphaFoldDB" id="A0A173CTC0"/>
<dbReference type="PANTHER" id="PTHR19376">
    <property type="entry name" value="DNA-DIRECTED RNA POLYMERASE"/>
    <property type="match status" value="1"/>
</dbReference>
<comment type="function">
    <text evidence="1 9">DNA-dependent RNA polymerase catalyzes the transcription of DNA into RNA using the four ribonucleoside triphosphates as substrates.</text>
</comment>
<dbReference type="InterPro" id="IPR006592">
    <property type="entry name" value="RNA_pol_N"/>
</dbReference>
<dbReference type="GO" id="GO:0000428">
    <property type="term" value="C:DNA-directed RNA polymerase complex"/>
    <property type="evidence" value="ECO:0007669"/>
    <property type="project" value="UniProtKB-KW"/>
</dbReference>
<comment type="catalytic activity">
    <reaction evidence="8 9">
        <text>RNA(n) + a ribonucleoside 5'-triphosphate = RNA(n+1) + diphosphate</text>
        <dbReference type="Rhea" id="RHEA:21248"/>
        <dbReference type="Rhea" id="RHEA-COMP:14527"/>
        <dbReference type="Rhea" id="RHEA-COMP:17342"/>
        <dbReference type="ChEBI" id="CHEBI:33019"/>
        <dbReference type="ChEBI" id="CHEBI:61557"/>
        <dbReference type="ChEBI" id="CHEBI:140395"/>
        <dbReference type="EC" id="2.7.7.6"/>
    </reaction>
</comment>
<keyword evidence="6 9" id="KW-0548">Nucleotidyltransferase</keyword>
<dbReference type="InterPro" id="IPR007080">
    <property type="entry name" value="RNA_pol_Rpb1_1"/>
</dbReference>
<evidence type="ECO:0000256" key="4">
    <source>
        <dbReference type="ARBA" id="ARBA00022640"/>
    </source>
</evidence>
<evidence type="ECO:0000256" key="5">
    <source>
        <dbReference type="ARBA" id="ARBA00022679"/>
    </source>
</evidence>
<dbReference type="InterPro" id="IPR042102">
    <property type="entry name" value="RNA_pol_Rpb1_3_sf"/>
</dbReference>
<protein>
    <recommendedName>
        <fullName evidence="9">DNA-directed RNA polymerase subunit</fullName>
        <ecNumber evidence="9">2.7.7.6</ecNumber>
    </recommendedName>
</protein>
<dbReference type="InterPro" id="IPR044893">
    <property type="entry name" value="RNA_pol_Rpb1_clamp_domain"/>
</dbReference>
<dbReference type="SMART" id="SM00663">
    <property type="entry name" value="RPOLA_N"/>
    <property type="match status" value="1"/>
</dbReference>
<dbReference type="PANTHER" id="PTHR19376:SF54">
    <property type="entry name" value="DNA-DIRECTED RNA POLYMERASE SUBUNIT BETA"/>
    <property type="match status" value="1"/>
</dbReference>
<evidence type="ECO:0000256" key="8">
    <source>
        <dbReference type="ARBA" id="ARBA00048552"/>
    </source>
</evidence>
<dbReference type="GO" id="GO:0003899">
    <property type="term" value="F:DNA-directed RNA polymerase activity"/>
    <property type="evidence" value="ECO:0007669"/>
    <property type="project" value="UniProtKB-EC"/>
</dbReference>
<dbReference type="Gene3D" id="1.10.40.90">
    <property type="match status" value="1"/>
</dbReference>
<comment type="similarity">
    <text evidence="2">Belongs to the RNA polymerase beta' chain family. RpoC1 subfamily.</text>
</comment>
<accession>A0A173CTC0</accession>
<dbReference type="Gene3D" id="4.10.860.120">
    <property type="entry name" value="RNA polymerase II, clamp domain"/>
    <property type="match status" value="1"/>
</dbReference>
<dbReference type="SUPFAM" id="SSF64484">
    <property type="entry name" value="beta and beta-prime subunits of DNA dependent RNA-polymerase"/>
    <property type="match status" value="1"/>
</dbReference>